<accession>A0A1I2JKI0</accession>
<sequence length="671" mass="76405">MNRSRNWWLVFFCLFCILPLHVAAQDEVAVKGYTLDEKGKPIGNVKISIDKMRITSTTNGVFKVYLKKGTVPANVIANKEGLSLKTWQYDEANHTLNITMHAKQSTLRGEVRNRFNEHISNAYVAIKGVNESSPAKSNTEGKFSINLPDNFNPELQATFLIDGLVVEAKDVTFKDNNQYVILVKPKTPKEIAQQTEEENQNLVSSTTVKMKAKVENNNANVQEKPQPTEWNYQEDFKKITAELEEQSKMVAESNEKLRKDLLNITDKLKIDENKARSAGIKEEVNSLEQKLAENNRVYQESQQKTYEVIEKLKQELLERDSVTLATKEALQTVTKEKEEAEQRFQRNILIASALIIFLLALAVIFYFISRRIQKQNRQIFQQAQELTNAYQEIKVKNETLEVQKVIIEKKNANITASINYAQRIQKAMLPSQKDIQNLLPESFLFFKPRDVVSGDFYWIAEVADEFGNKKIVLAAIDCTGHGVPGAFMSMVGDGLLNQIVKLQQITSPDLILKALDKGVKESLNQEETANNDGMDIAICTIDKNGRKMEFAGAKNPLIYIQNGQIVEIAGDKLHVGGSVRKNIEKFKNKQFTKHTIDLSLPTTCYIFSDGYEDQFGGTENKKFGKRQLYQKFFEYHQLPMEEQKLALEHNFKAWMGKHAQIDDILVIGFQA</sequence>
<keyword evidence="4" id="KW-0732">Signal</keyword>
<gene>
    <name evidence="6" type="ORF">SAMN04488541_105015</name>
</gene>
<dbReference type="InterPro" id="IPR036457">
    <property type="entry name" value="PPM-type-like_dom_sf"/>
</dbReference>
<evidence type="ECO:0000256" key="4">
    <source>
        <dbReference type="SAM" id="SignalP"/>
    </source>
</evidence>
<dbReference type="Pfam" id="PF07228">
    <property type="entry name" value="SpoIIE"/>
    <property type="match status" value="1"/>
</dbReference>
<dbReference type="RefSeq" id="WP_091549180.1">
    <property type="nucleotide sequence ID" value="NZ_FONY01000050.1"/>
</dbReference>
<keyword evidence="1" id="KW-0378">Hydrolase</keyword>
<organism evidence="6 7">
    <name type="scientific">Thermoflexibacter ruber</name>
    <dbReference type="NCBI Taxonomy" id="1003"/>
    <lineage>
        <taxon>Bacteria</taxon>
        <taxon>Pseudomonadati</taxon>
        <taxon>Bacteroidota</taxon>
        <taxon>Cytophagia</taxon>
        <taxon>Cytophagales</taxon>
        <taxon>Thermoflexibacteraceae</taxon>
        <taxon>Thermoflexibacter</taxon>
    </lineage>
</organism>
<dbReference type="Gene3D" id="3.60.40.10">
    <property type="entry name" value="PPM-type phosphatase domain"/>
    <property type="match status" value="1"/>
</dbReference>
<proteinExistence type="predicted"/>
<keyword evidence="3" id="KW-1133">Transmembrane helix</keyword>
<keyword evidence="3" id="KW-0472">Membrane</keyword>
<name>A0A1I2JKI0_9BACT</name>
<dbReference type="PANTHER" id="PTHR43156">
    <property type="entry name" value="STAGE II SPORULATION PROTEIN E-RELATED"/>
    <property type="match status" value="1"/>
</dbReference>
<evidence type="ECO:0000256" key="3">
    <source>
        <dbReference type="SAM" id="Phobius"/>
    </source>
</evidence>
<dbReference type="STRING" id="1003.SAMN04488541_105015"/>
<dbReference type="InterPro" id="IPR001932">
    <property type="entry name" value="PPM-type_phosphatase-like_dom"/>
</dbReference>
<feature type="domain" description="PPM-type phosphatase" evidence="5">
    <location>
        <begin position="469"/>
        <end position="667"/>
    </location>
</feature>
<dbReference type="EMBL" id="FONY01000050">
    <property type="protein sequence ID" value="SFF53326.1"/>
    <property type="molecule type" value="Genomic_DNA"/>
</dbReference>
<keyword evidence="2" id="KW-0175">Coiled coil</keyword>
<keyword evidence="3" id="KW-0812">Transmembrane</keyword>
<evidence type="ECO:0000256" key="1">
    <source>
        <dbReference type="ARBA" id="ARBA00022801"/>
    </source>
</evidence>
<dbReference type="GO" id="GO:0016791">
    <property type="term" value="F:phosphatase activity"/>
    <property type="evidence" value="ECO:0007669"/>
    <property type="project" value="TreeGrafter"/>
</dbReference>
<evidence type="ECO:0000313" key="7">
    <source>
        <dbReference type="Proteomes" id="UP000199513"/>
    </source>
</evidence>
<evidence type="ECO:0000313" key="6">
    <source>
        <dbReference type="EMBL" id="SFF53326.1"/>
    </source>
</evidence>
<keyword evidence="7" id="KW-1185">Reference proteome</keyword>
<reference evidence="6 7" key="1">
    <citation type="submission" date="2016-10" db="EMBL/GenBank/DDBJ databases">
        <authorList>
            <person name="de Groot N.N."/>
        </authorList>
    </citation>
    <scope>NUCLEOTIDE SEQUENCE [LARGE SCALE GENOMIC DNA]</scope>
    <source>
        <strain>GEY</strain>
        <strain evidence="7">DSM 9560</strain>
    </source>
</reference>
<dbReference type="PANTHER" id="PTHR43156:SF9">
    <property type="entry name" value="HAMP DOMAIN-CONTAINING PROTEIN"/>
    <property type="match status" value="1"/>
</dbReference>
<feature type="coiled-coil region" evidence="2">
    <location>
        <begin position="236"/>
        <end position="304"/>
    </location>
</feature>
<evidence type="ECO:0000259" key="5">
    <source>
        <dbReference type="Pfam" id="PF07228"/>
    </source>
</evidence>
<feature type="signal peptide" evidence="4">
    <location>
        <begin position="1"/>
        <end position="24"/>
    </location>
</feature>
<dbReference type="InterPro" id="IPR052016">
    <property type="entry name" value="Bact_Sigma-Reg"/>
</dbReference>
<dbReference type="OrthoDB" id="1119265at2"/>
<protein>
    <submittedName>
        <fullName evidence="6">Serine phosphatase RsbU, regulator of sigma subunit</fullName>
    </submittedName>
</protein>
<dbReference type="Proteomes" id="UP000199513">
    <property type="component" value="Unassembled WGS sequence"/>
</dbReference>
<feature type="transmembrane region" description="Helical" evidence="3">
    <location>
        <begin position="348"/>
        <end position="368"/>
    </location>
</feature>
<dbReference type="AlphaFoldDB" id="A0A1I2JKI0"/>
<feature type="chain" id="PRO_5011641243" evidence="4">
    <location>
        <begin position="25"/>
        <end position="671"/>
    </location>
</feature>
<evidence type="ECO:0000256" key="2">
    <source>
        <dbReference type="SAM" id="Coils"/>
    </source>
</evidence>